<keyword evidence="2" id="KW-1185">Reference proteome</keyword>
<accession>A0A3N1M1T8</accession>
<sequence length="145" mass="15363">MTGRSMFTAAGRLLGGLATGVALVATVPAWADEAPVLVELNRLEERGADCRAYLVLDNRGKVAFEAFKLDLVIFDKGGVIARRLALDVGPMRAEKKGVKVFDLAGLGCPDLSSILVNDVIECGDKGRDCVALMEVSSRGAVKLTK</sequence>
<comment type="caution">
    <text evidence="1">The sequence shown here is derived from an EMBL/GenBank/DDBJ whole genome shotgun (WGS) entry which is preliminary data.</text>
</comment>
<dbReference type="AlphaFoldDB" id="A0A3N1M1T8"/>
<dbReference type="RefSeq" id="WP_148071368.1">
    <property type="nucleotide sequence ID" value="NZ_AP019700.1"/>
</dbReference>
<name>A0A3N1M1T8_9PROT</name>
<evidence type="ECO:0000313" key="2">
    <source>
        <dbReference type="Proteomes" id="UP000278222"/>
    </source>
</evidence>
<evidence type="ECO:0000313" key="1">
    <source>
        <dbReference type="EMBL" id="ROP99681.1"/>
    </source>
</evidence>
<dbReference type="EMBL" id="RJKX01000013">
    <property type="protein sequence ID" value="ROP99681.1"/>
    <property type="molecule type" value="Genomic_DNA"/>
</dbReference>
<protein>
    <recommendedName>
        <fullName evidence="3">Tat pathway signal sequence domain protein</fullName>
    </recommendedName>
</protein>
<reference evidence="1 2" key="1">
    <citation type="submission" date="2018-11" db="EMBL/GenBank/DDBJ databases">
        <title>Genomic Encyclopedia of Type Strains, Phase IV (KMG-IV): sequencing the most valuable type-strain genomes for metagenomic binning, comparative biology and taxonomic classification.</title>
        <authorList>
            <person name="Goeker M."/>
        </authorList>
    </citation>
    <scope>NUCLEOTIDE SEQUENCE [LARGE SCALE GENOMIC DNA]</scope>
    <source>
        <strain evidence="1 2">DSM 5900</strain>
    </source>
</reference>
<organism evidence="1 2">
    <name type="scientific">Stella humosa</name>
    <dbReference type="NCBI Taxonomy" id="94"/>
    <lineage>
        <taxon>Bacteria</taxon>
        <taxon>Pseudomonadati</taxon>
        <taxon>Pseudomonadota</taxon>
        <taxon>Alphaproteobacteria</taxon>
        <taxon>Rhodospirillales</taxon>
        <taxon>Stellaceae</taxon>
        <taxon>Stella</taxon>
    </lineage>
</organism>
<dbReference type="OrthoDB" id="7707524at2"/>
<proteinExistence type="predicted"/>
<evidence type="ECO:0008006" key="3">
    <source>
        <dbReference type="Google" id="ProtNLM"/>
    </source>
</evidence>
<dbReference type="Proteomes" id="UP000278222">
    <property type="component" value="Unassembled WGS sequence"/>
</dbReference>
<gene>
    <name evidence="1" type="ORF">EDC65_1466</name>
</gene>